<evidence type="ECO:0000256" key="1">
    <source>
        <dbReference type="SAM" id="MobiDB-lite"/>
    </source>
</evidence>
<gene>
    <name evidence="2" type="ORF">GGR11_000780</name>
</gene>
<evidence type="ECO:0000313" key="2">
    <source>
        <dbReference type="EMBL" id="MBB3871266.1"/>
    </source>
</evidence>
<comment type="caution">
    <text evidence="2">The sequence shown here is derived from an EMBL/GenBank/DDBJ whole genome shotgun (WGS) entry which is preliminary data.</text>
</comment>
<protein>
    <submittedName>
        <fullName evidence="2">Plasmid replication initiation protein</fullName>
    </submittedName>
</protein>
<reference evidence="2 3" key="1">
    <citation type="submission" date="2020-08" db="EMBL/GenBank/DDBJ databases">
        <title>Genomic Encyclopedia of Type Strains, Phase IV (KMG-IV): sequencing the most valuable type-strain genomes for metagenomic binning, comparative biology and taxonomic classification.</title>
        <authorList>
            <person name="Goeker M."/>
        </authorList>
    </citation>
    <scope>NUCLEOTIDE SEQUENCE [LARGE SCALE GENOMIC DNA]</scope>
    <source>
        <strain evidence="2 3">DSM 14878</strain>
    </source>
</reference>
<dbReference type="Pfam" id="PF10134">
    <property type="entry name" value="RPA"/>
    <property type="match status" value="1"/>
</dbReference>
<feature type="compositionally biased region" description="Low complexity" evidence="1">
    <location>
        <begin position="333"/>
        <end position="358"/>
    </location>
</feature>
<dbReference type="Proteomes" id="UP000532936">
    <property type="component" value="Unassembled WGS sequence"/>
</dbReference>
<feature type="region of interest" description="Disordered" evidence="1">
    <location>
        <begin position="333"/>
        <end position="364"/>
    </location>
</feature>
<evidence type="ECO:0000313" key="3">
    <source>
        <dbReference type="Proteomes" id="UP000532936"/>
    </source>
</evidence>
<organism evidence="2 3">
    <name type="scientific">Brevundimonas mediterranea</name>
    <dbReference type="NCBI Taxonomy" id="74329"/>
    <lineage>
        <taxon>Bacteria</taxon>
        <taxon>Pseudomonadati</taxon>
        <taxon>Pseudomonadota</taxon>
        <taxon>Alphaproteobacteria</taxon>
        <taxon>Caulobacterales</taxon>
        <taxon>Caulobacteraceae</taxon>
        <taxon>Brevundimonas</taxon>
    </lineage>
</organism>
<accession>A0A7W6A2V8</accession>
<dbReference type="EMBL" id="JACIDA010000001">
    <property type="protein sequence ID" value="MBB3871266.1"/>
    <property type="molecule type" value="Genomic_DNA"/>
</dbReference>
<dbReference type="RefSeq" id="WP_183195488.1">
    <property type="nucleotide sequence ID" value="NZ_JACIDA010000001.1"/>
</dbReference>
<name>A0A7W6A2V8_9CAUL</name>
<dbReference type="InterPro" id="IPR018777">
    <property type="entry name" value="Replication_initiator_prot_A"/>
</dbReference>
<proteinExistence type="predicted"/>
<sequence>MSGGPSLDAGRRAQRLIGSERARLDPFVVVTGDASPRDQRDLMERPFFSLSKTPRTKPILYKAADIEVQVLGMPEHGMATIWDADVLIWAASQIVEAENHGLRTSRFFRFTPYQLLRGIGRDTGNRQYQLLKASLARLQSTVVATTIRNGVHWRRRQFSWINEWEEMTTHDGRVEGMEFVLPEWFYNGVVDRSLVLTIDPDYFRLTGGIERWLYRVARKHAGRQPHGWLFEVAHLHEKSGSLARISDFALDLRRIAARQPLPGYRLDIWREGRREYLRIRPAEQFTVPVDKAVEAVGTSGANGIGTSGAALSAHQAHGPQLSLWLETRNPTANLESNKESNSLSLTRAGASHGAGAAGRSRRVP</sequence>
<dbReference type="AlphaFoldDB" id="A0A7W6A2V8"/>